<dbReference type="AlphaFoldDB" id="A0A081R897"/>
<organism evidence="2 3">
    <name type="scientific">Sphingobium chlorophenolicum</name>
    <dbReference type="NCBI Taxonomy" id="46429"/>
    <lineage>
        <taxon>Bacteria</taxon>
        <taxon>Pseudomonadati</taxon>
        <taxon>Pseudomonadota</taxon>
        <taxon>Alphaproteobacteria</taxon>
        <taxon>Sphingomonadales</taxon>
        <taxon>Sphingomonadaceae</taxon>
        <taxon>Sphingobium</taxon>
    </lineage>
</organism>
<protein>
    <recommendedName>
        <fullName evidence="1">DUF559 domain-containing protein</fullName>
    </recommendedName>
</protein>
<dbReference type="RefSeq" id="WP_037457062.1">
    <property type="nucleotide sequence ID" value="NZ_JFHR01000087.1"/>
</dbReference>
<dbReference type="Gene3D" id="3.40.960.10">
    <property type="entry name" value="VSR Endonuclease"/>
    <property type="match status" value="1"/>
</dbReference>
<dbReference type="Pfam" id="PF04480">
    <property type="entry name" value="DUF559"/>
    <property type="match status" value="1"/>
</dbReference>
<comment type="caution">
    <text evidence="2">The sequence shown here is derived from an EMBL/GenBank/DDBJ whole genome shotgun (WGS) entry which is preliminary data.</text>
</comment>
<evidence type="ECO:0000313" key="2">
    <source>
        <dbReference type="EMBL" id="KEQ51420.1"/>
    </source>
</evidence>
<dbReference type="PATRIC" id="fig|46429.4.peg.4306"/>
<dbReference type="EMBL" id="JFHR01000087">
    <property type="protein sequence ID" value="KEQ51420.1"/>
    <property type="molecule type" value="Genomic_DNA"/>
</dbReference>
<dbReference type="PANTHER" id="PTHR38590:SF1">
    <property type="entry name" value="BLL0828 PROTEIN"/>
    <property type="match status" value="1"/>
</dbReference>
<dbReference type="PANTHER" id="PTHR38590">
    <property type="entry name" value="BLL0828 PROTEIN"/>
    <property type="match status" value="1"/>
</dbReference>
<dbReference type="CDD" id="cd01038">
    <property type="entry name" value="Endonuclease_DUF559"/>
    <property type="match status" value="1"/>
</dbReference>
<dbReference type="InterPro" id="IPR007569">
    <property type="entry name" value="DUF559"/>
</dbReference>
<evidence type="ECO:0000259" key="1">
    <source>
        <dbReference type="Pfam" id="PF04480"/>
    </source>
</evidence>
<gene>
    <name evidence="2" type="ORF">BV95_04322</name>
</gene>
<sequence length="136" mass="15823">MPPRRKTVGAARVLRRELTPPEIKLWQWMRERPEGVKFRRQHPVGPFVLDFYCASARLGVEVDGGFHDNAERVVLDARRDEWLSTQNIRVLRIRAVDVLREFEAVTVHILHHCRAFPLHHPADGPPPHASMGRIFR</sequence>
<dbReference type="Proteomes" id="UP000028411">
    <property type="component" value="Unassembled WGS sequence"/>
</dbReference>
<dbReference type="InterPro" id="IPR047216">
    <property type="entry name" value="Endonuclease_DUF559_bact"/>
</dbReference>
<reference evidence="2 3" key="1">
    <citation type="submission" date="2014-02" db="EMBL/GenBank/DDBJ databases">
        <title>Whole genome sequence of Sphingobium chlorophenolicum NBRC 16172.</title>
        <authorList>
            <person name="Gan H.M."/>
            <person name="Gan H.Y."/>
            <person name="Chew T.H."/>
            <person name="Savka M.A."/>
        </authorList>
    </citation>
    <scope>NUCLEOTIDE SEQUENCE [LARGE SCALE GENOMIC DNA]</scope>
    <source>
        <strain evidence="2 3">NBRC 16172</strain>
    </source>
</reference>
<dbReference type="eggNOG" id="COG2852">
    <property type="taxonomic scope" value="Bacteria"/>
</dbReference>
<evidence type="ECO:0000313" key="3">
    <source>
        <dbReference type="Proteomes" id="UP000028411"/>
    </source>
</evidence>
<feature type="domain" description="DUF559" evidence="1">
    <location>
        <begin position="9"/>
        <end position="113"/>
    </location>
</feature>
<proteinExistence type="predicted"/>
<name>A0A081R897_SPHCR</name>
<dbReference type="InterPro" id="IPR011335">
    <property type="entry name" value="Restrct_endonuc-II-like"/>
</dbReference>
<dbReference type="OrthoDB" id="9798754at2"/>
<accession>A0A081R897</accession>
<dbReference type="SUPFAM" id="SSF52980">
    <property type="entry name" value="Restriction endonuclease-like"/>
    <property type="match status" value="1"/>
</dbReference>